<dbReference type="Gene3D" id="3.15.10.30">
    <property type="entry name" value="Haemolymph juvenile hormone binding protein"/>
    <property type="match status" value="1"/>
</dbReference>
<dbReference type="FunFam" id="3.15.10.30:FF:000001">
    <property type="entry name" value="Takeout-like protein 1"/>
    <property type="match status" value="1"/>
</dbReference>
<dbReference type="OrthoDB" id="7419171at2759"/>
<evidence type="ECO:0000256" key="3">
    <source>
        <dbReference type="ARBA" id="ARBA00060902"/>
    </source>
</evidence>
<dbReference type="PROSITE" id="PS51257">
    <property type="entry name" value="PROKAR_LIPOPROTEIN"/>
    <property type="match status" value="1"/>
</dbReference>
<dbReference type="EMBL" id="LJIG01009078">
    <property type="protein sequence ID" value="KRT83799.1"/>
    <property type="molecule type" value="Genomic_DNA"/>
</dbReference>
<dbReference type="InterPro" id="IPR010562">
    <property type="entry name" value="Haemolymph_juvenile_hormone-bd"/>
</dbReference>
<keyword evidence="1 4" id="KW-0732">Signal</keyword>
<proteinExistence type="inferred from homology"/>
<dbReference type="GO" id="GO:0005615">
    <property type="term" value="C:extracellular space"/>
    <property type="evidence" value="ECO:0007669"/>
    <property type="project" value="TreeGrafter"/>
</dbReference>
<protein>
    <submittedName>
        <fullName evidence="5">Hemolymph juvenile hormone-binding protein</fullName>
    </submittedName>
</protein>
<feature type="chain" id="PRO_5006668499" evidence="4">
    <location>
        <begin position="24"/>
        <end position="249"/>
    </location>
</feature>
<comment type="similarity">
    <text evidence="3">Belongs to the TO family.</text>
</comment>
<evidence type="ECO:0000256" key="4">
    <source>
        <dbReference type="SAM" id="SignalP"/>
    </source>
</evidence>
<accession>A0A0T6BA90</accession>
<evidence type="ECO:0000256" key="1">
    <source>
        <dbReference type="ARBA" id="ARBA00022729"/>
    </source>
</evidence>
<evidence type="ECO:0000313" key="5">
    <source>
        <dbReference type="EMBL" id="KRT83799.1"/>
    </source>
</evidence>
<reference evidence="5 6" key="1">
    <citation type="submission" date="2015-09" db="EMBL/GenBank/DDBJ databases">
        <title>Draft genome of the scarab beetle Oryctes borbonicus.</title>
        <authorList>
            <person name="Meyer J.M."/>
            <person name="Markov G.V."/>
            <person name="Baskaran P."/>
            <person name="Herrmann M."/>
            <person name="Sommer R.J."/>
            <person name="Roedelsperger C."/>
        </authorList>
    </citation>
    <scope>NUCLEOTIDE SEQUENCE [LARGE SCALE GENOMIC DNA]</scope>
    <source>
        <strain evidence="5">OB123</strain>
        <tissue evidence="5">Whole animal</tissue>
    </source>
</reference>
<comment type="caution">
    <text evidence="5">The sequence shown here is derived from an EMBL/GenBank/DDBJ whole genome shotgun (WGS) entry which is preliminary data.</text>
</comment>
<gene>
    <name evidence="5" type="ORF">AMK59_4852</name>
</gene>
<keyword evidence="2" id="KW-0090">Biological rhythms</keyword>
<dbReference type="AlphaFoldDB" id="A0A0T6BA90"/>
<keyword evidence="6" id="KW-1185">Reference proteome</keyword>
<dbReference type="PANTHER" id="PTHR11008">
    <property type="entry name" value="PROTEIN TAKEOUT-LIKE PROTEIN"/>
    <property type="match status" value="1"/>
</dbReference>
<dbReference type="Proteomes" id="UP000051574">
    <property type="component" value="Unassembled WGS sequence"/>
</dbReference>
<name>A0A0T6BA90_9SCAR</name>
<organism evidence="5 6">
    <name type="scientific">Oryctes borbonicus</name>
    <dbReference type="NCBI Taxonomy" id="1629725"/>
    <lineage>
        <taxon>Eukaryota</taxon>
        <taxon>Metazoa</taxon>
        <taxon>Ecdysozoa</taxon>
        <taxon>Arthropoda</taxon>
        <taxon>Hexapoda</taxon>
        <taxon>Insecta</taxon>
        <taxon>Pterygota</taxon>
        <taxon>Neoptera</taxon>
        <taxon>Endopterygota</taxon>
        <taxon>Coleoptera</taxon>
        <taxon>Polyphaga</taxon>
        <taxon>Scarabaeiformia</taxon>
        <taxon>Scarabaeidae</taxon>
        <taxon>Dynastinae</taxon>
        <taxon>Oryctes</taxon>
    </lineage>
</organism>
<sequence length="249" mass="28313">MKMNLLAACLCVLVISCLPIIECKRELPPFLKVCHRNDPQLNQCIKSSLLDLRPHLANGIPALKVSSLHPLLITRLDISTNDVKLYYTNFTLGPMEQFEINDISADFDKCQILLDFSYPKEQVGQGQYHINGQLLLFHLDSEGWVDVNFTDVRFNAKINCKKIIKNEQEYADFQDIDMKVKIGDFHLNMTDLFKDDPELTRNTVVVFNENSKSLLEEFEGPVSAAIGQIVLQAVQRVFSSFPLDILVPP</sequence>
<feature type="signal peptide" evidence="4">
    <location>
        <begin position="1"/>
        <end position="23"/>
    </location>
</feature>
<dbReference type="GO" id="GO:0007623">
    <property type="term" value="P:circadian rhythm"/>
    <property type="evidence" value="ECO:0007669"/>
    <property type="project" value="UniProtKB-ARBA"/>
</dbReference>
<evidence type="ECO:0000313" key="6">
    <source>
        <dbReference type="Proteomes" id="UP000051574"/>
    </source>
</evidence>
<dbReference type="Pfam" id="PF06585">
    <property type="entry name" value="JHBP"/>
    <property type="match status" value="1"/>
</dbReference>
<dbReference type="InterPro" id="IPR038606">
    <property type="entry name" value="To_sf"/>
</dbReference>
<dbReference type="PANTHER" id="PTHR11008:SF14">
    <property type="entry name" value="CIRCADIAN CLOCK-CONTROLLED PROTEIN-LIKE PROTEIN"/>
    <property type="match status" value="1"/>
</dbReference>
<dbReference type="SMART" id="SM00700">
    <property type="entry name" value="JHBP"/>
    <property type="match status" value="1"/>
</dbReference>
<evidence type="ECO:0000256" key="2">
    <source>
        <dbReference type="ARBA" id="ARBA00023108"/>
    </source>
</evidence>